<keyword evidence="4" id="KW-1185">Reference proteome</keyword>
<accession>A0A8C7H5E2</accession>
<dbReference type="InterPro" id="IPR001304">
    <property type="entry name" value="C-type_lectin-like"/>
</dbReference>
<feature type="domain" description="C-type lectin" evidence="2">
    <location>
        <begin position="89"/>
        <end position="205"/>
    </location>
</feature>
<name>A0A8C7H5E2_ONCKI</name>
<evidence type="ECO:0000313" key="4">
    <source>
        <dbReference type="Proteomes" id="UP000694557"/>
    </source>
</evidence>
<dbReference type="PANTHER" id="PTHR22803">
    <property type="entry name" value="MANNOSE, PHOSPHOLIPASE, LECTIN RECEPTOR RELATED"/>
    <property type="match status" value="1"/>
</dbReference>
<reference evidence="3" key="2">
    <citation type="submission" date="2025-09" db="UniProtKB">
        <authorList>
            <consortium name="Ensembl"/>
        </authorList>
    </citation>
    <scope>IDENTIFICATION</scope>
</reference>
<dbReference type="InterPro" id="IPR033989">
    <property type="entry name" value="CD209-like_CTLD"/>
</dbReference>
<evidence type="ECO:0000313" key="3">
    <source>
        <dbReference type="Ensembl" id="ENSOKIP00005051262.1"/>
    </source>
</evidence>
<reference evidence="3" key="1">
    <citation type="submission" date="2025-08" db="UniProtKB">
        <authorList>
            <consortium name="Ensembl"/>
        </authorList>
    </citation>
    <scope>IDENTIFICATION</scope>
</reference>
<dbReference type="Ensembl" id="ENSOKIT00005054149.1">
    <property type="protein sequence ID" value="ENSOKIP00005051262.1"/>
    <property type="gene ID" value="ENSOKIG00005021644.1"/>
</dbReference>
<dbReference type="Proteomes" id="UP000694557">
    <property type="component" value="Unassembled WGS sequence"/>
</dbReference>
<dbReference type="SMART" id="SM00034">
    <property type="entry name" value="CLECT"/>
    <property type="match status" value="1"/>
</dbReference>
<dbReference type="InterPro" id="IPR016186">
    <property type="entry name" value="C-type_lectin-like/link_sf"/>
</dbReference>
<dbReference type="InterPro" id="IPR016187">
    <property type="entry name" value="CTDL_fold"/>
</dbReference>
<dbReference type="InterPro" id="IPR050111">
    <property type="entry name" value="C-type_lectin/snaclec_domain"/>
</dbReference>
<proteinExistence type="predicted"/>
<gene>
    <name evidence="3" type="primary">LOC109884070</name>
</gene>
<dbReference type="AlphaFoldDB" id="A0A8C7H5E2"/>
<keyword evidence="1" id="KW-0430">Lectin</keyword>
<dbReference type="GeneTree" id="ENSGT01020000230338"/>
<dbReference type="GO" id="GO:0030246">
    <property type="term" value="F:carbohydrate binding"/>
    <property type="evidence" value="ECO:0007669"/>
    <property type="project" value="UniProtKB-KW"/>
</dbReference>
<dbReference type="Pfam" id="PF00059">
    <property type="entry name" value="Lectin_C"/>
    <property type="match status" value="1"/>
</dbReference>
<evidence type="ECO:0000259" key="2">
    <source>
        <dbReference type="PROSITE" id="PS50041"/>
    </source>
</evidence>
<dbReference type="PROSITE" id="PS50041">
    <property type="entry name" value="C_TYPE_LECTIN_2"/>
    <property type="match status" value="1"/>
</dbReference>
<evidence type="ECO:0000256" key="1">
    <source>
        <dbReference type="ARBA" id="ARBA00022734"/>
    </source>
</evidence>
<dbReference type="CDD" id="cd03590">
    <property type="entry name" value="CLECT_DC-SIGN_like"/>
    <property type="match status" value="1"/>
</dbReference>
<dbReference type="Gene3D" id="3.10.100.10">
    <property type="entry name" value="Mannose-Binding Protein A, subunit A"/>
    <property type="match status" value="1"/>
</dbReference>
<dbReference type="SUPFAM" id="SSF56436">
    <property type="entry name" value="C-type lectin-like"/>
    <property type="match status" value="1"/>
</dbReference>
<sequence length="209" mass="24101">MDLPGMIVPCPSSQIAYRDSGNRGDVQGHCLYQGRCFRGNYVFEESMCETPDMSTYYQTGNEVTPRSTPQPGYSVQLTAKTCTEGWQRFGCSCYYISTEVNTWDYARQDCLNRGADLVIVNSEDEQVFLTTFDRWIWIGLTDRGTQGTWKWVDGTPLTKAFWWWSEPDSATGEKDCAMMYGGVQNIPLRAWNYFRCDLKLEWICEVFFS</sequence>
<organism evidence="3 4">
    <name type="scientific">Oncorhynchus kisutch</name>
    <name type="common">Coho salmon</name>
    <name type="synonym">Salmo kisutch</name>
    <dbReference type="NCBI Taxonomy" id="8019"/>
    <lineage>
        <taxon>Eukaryota</taxon>
        <taxon>Metazoa</taxon>
        <taxon>Chordata</taxon>
        <taxon>Craniata</taxon>
        <taxon>Vertebrata</taxon>
        <taxon>Euteleostomi</taxon>
        <taxon>Actinopterygii</taxon>
        <taxon>Neopterygii</taxon>
        <taxon>Teleostei</taxon>
        <taxon>Protacanthopterygii</taxon>
        <taxon>Salmoniformes</taxon>
        <taxon>Salmonidae</taxon>
        <taxon>Salmoninae</taxon>
        <taxon>Oncorhynchus</taxon>
    </lineage>
</organism>
<protein>
    <recommendedName>
        <fullName evidence="2">C-type lectin domain-containing protein</fullName>
    </recommendedName>
</protein>